<dbReference type="Pfam" id="PF00873">
    <property type="entry name" value="ACR_tran"/>
    <property type="match status" value="2"/>
</dbReference>
<keyword evidence="1" id="KW-1133">Transmembrane helix</keyword>
<evidence type="ECO:0000256" key="1">
    <source>
        <dbReference type="SAM" id="Phobius"/>
    </source>
</evidence>
<dbReference type="GO" id="GO:0042910">
    <property type="term" value="F:xenobiotic transmembrane transporter activity"/>
    <property type="evidence" value="ECO:0007669"/>
    <property type="project" value="TreeGrafter"/>
</dbReference>
<dbReference type="Gene3D" id="3.30.70.1440">
    <property type="entry name" value="Multidrug efflux transporter AcrB pore domain"/>
    <property type="match status" value="1"/>
</dbReference>
<accession>A0A2A2GDF0</accession>
<feature type="transmembrane region" description="Helical" evidence="1">
    <location>
        <begin position="362"/>
        <end position="379"/>
    </location>
</feature>
<dbReference type="Gene3D" id="3.30.2090.10">
    <property type="entry name" value="Multidrug efflux transporter AcrB TolC docking domain, DN and DC subdomains"/>
    <property type="match status" value="2"/>
</dbReference>
<gene>
    <name evidence="2" type="ORF">CK503_05565</name>
</gene>
<dbReference type="SUPFAM" id="SSF82693">
    <property type="entry name" value="Multidrug efflux transporter AcrB pore domain, PN1, PN2, PC1 and PC2 subdomains"/>
    <property type="match status" value="3"/>
</dbReference>
<dbReference type="Proteomes" id="UP000218831">
    <property type="component" value="Unassembled WGS sequence"/>
</dbReference>
<feature type="transmembrane region" description="Helical" evidence="1">
    <location>
        <begin position="391"/>
        <end position="416"/>
    </location>
</feature>
<dbReference type="InterPro" id="IPR027463">
    <property type="entry name" value="AcrB_DN_DC_subdom"/>
</dbReference>
<sequence length="1116" mass="122659">MSFKEFKPSSIAIDNRTTVYLVTVLFTIVGIFSYLMLPKEQFPEVEIPIFNVVTIQAGSSPADVENLITRPLEQELRSIDGIDEISSVSKQAASIITIEFETTKDKLVAQQEVNDAVEKARGDLPSNLTEEPDVTDINLADQPILNINLSGNYDIVQLKRYADQIQDEVESLSGINEAEIVGALEPEIEINMDLPKMLAAGVTFEHVRQAVAATNVTISAGGIDMGRMERSVRVDGEVTSAEELKNLLITNNSGRQVYLKDVAEIRNGFADRESYARLNGEDVITLNVKKRSGANLIEMSELTVETVDELQEAQLPDGLNITYTGDRSQDTRDSVSNLFNTVILGFFFVVLVLMFIMGVQNAIFVGLAIPLSSLIAFAVMPMMEDYSINMVVLFALILGLGIVVDNAIVIVENIYRYITTNNYSKIEAAKRAAGEIALPVITGTLTTIAPFIPLLFWTGIMGRFMVYLPITIILTLTASLAVALFMNPVFAVSFMESDDGEASSNEGHESNKGLWIAGGVFVALSAIFHLIGIPFVANLLLFLYVLYLIERFVLKPMIAKFNQSTLPRIQKGYKQSIAWILEGRRPWYTLGFTIIFLVGSIALLIIRSPKVVFFAESEPNSVYIYNELPVGTDLEVTNDVTQKLERRVYDVLGKDNPVVKSIITNVAVGAAPPNEIDQTPSPNRSRIAISFVDYQYRNGVSTQALMDEIRDNVKGIPGTQVTVEQEQQGPPSGKPINIEVTGDEFDKLIDISNRLTSFIQSQDIEGIEQLRSDLQNNNPEIIVDIDEIKANSYGLSNAQLGMELNTALLGQPISTYRDQDEEYDIRLRLQEEYRSNITDLMNLKIPTPAGGMIPISAVADAEYVSNVGSINRLDLNRVVTVSSNVLEGYNANEINNQIREALTDFDVPEGYSISLTGEQEDQAEAANFLSIALFAAIALIFLVLVAQFNSIAKPIIIMSQVAFSLIGVFIGFVTFGLDISVVMTGMGIIAVAGIVVKNGIILIDYTDILRNEGKSLREAVIEGGKVRLNPVILTAASTILGLIPLAIGLNIDFYGMFASLDPNIYFGGDNADFWGSLAWTIIFGLGFATFLTLFLVPSMYYIGVQTKRKVKAMLPE</sequence>
<feature type="transmembrane region" description="Helical" evidence="1">
    <location>
        <begin position="464"/>
        <end position="494"/>
    </location>
</feature>
<dbReference type="Gene3D" id="3.30.70.1320">
    <property type="entry name" value="Multidrug efflux transporter AcrB pore domain like"/>
    <property type="match status" value="1"/>
</dbReference>
<keyword evidence="1" id="KW-0472">Membrane</keyword>
<dbReference type="PANTHER" id="PTHR32063:SF24">
    <property type="entry name" value="CATION EFFLUX SYSTEM (ACRB_ACRD_ACRF FAMILY)"/>
    <property type="match status" value="1"/>
</dbReference>
<feature type="transmembrane region" description="Helical" evidence="1">
    <location>
        <begin position="337"/>
        <end position="356"/>
    </location>
</feature>
<feature type="transmembrane region" description="Helical" evidence="1">
    <location>
        <begin position="514"/>
        <end position="547"/>
    </location>
</feature>
<dbReference type="EMBL" id="NSKE01000003">
    <property type="protein sequence ID" value="PAU94937.1"/>
    <property type="molecule type" value="Genomic_DNA"/>
</dbReference>
<dbReference type="RefSeq" id="WP_095605804.1">
    <property type="nucleotide sequence ID" value="NZ_NSKE01000003.1"/>
</dbReference>
<feature type="transmembrane region" description="Helical" evidence="1">
    <location>
        <begin position="928"/>
        <end position="948"/>
    </location>
</feature>
<dbReference type="Gene3D" id="3.30.70.1430">
    <property type="entry name" value="Multidrug efflux transporter AcrB pore domain"/>
    <property type="match status" value="2"/>
</dbReference>
<dbReference type="AlphaFoldDB" id="A0A2A2GDF0"/>
<keyword evidence="3" id="KW-1185">Reference proteome</keyword>
<dbReference type="SUPFAM" id="SSF82714">
    <property type="entry name" value="Multidrug efflux transporter AcrB TolC docking domain, DN and DC subdomains"/>
    <property type="match status" value="2"/>
</dbReference>
<evidence type="ECO:0000313" key="2">
    <source>
        <dbReference type="EMBL" id="PAU94937.1"/>
    </source>
</evidence>
<feature type="transmembrane region" description="Helical" evidence="1">
    <location>
        <begin position="20"/>
        <end position="37"/>
    </location>
</feature>
<protein>
    <submittedName>
        <fullName evidence="2">Copper transporter</fullName>
    </submittedName>
</protein>
<feature type="transmembrane region" description="Helical" evidence="1">
    <location>
        <begin position="1077"/>
        <end position="1103"/>
    </location>
</feature>
<dbReference type="InterPro" id="IPR001036">
    <property type="entry name" value="Acrflvin-R"/>
</dbReference>
<feature type="transmembrane region" description="Helical" evidence="1">
    <location>
        <begin position="981"/>
        <end position="1005"/>
    </location>
</feature>
<proteinExistence type="predicted"/>
<dbReference type="PANTHER" id="PTHR32063">
    <property type="match status" value="1"/>
</dbReference>
<feature type="transmembrane region" description="Helical" evidence="1">
    <location>
        <begin position="955"/>
        <end position="975"/>
    </location>
</feature>
<dbReference type="PRINTS" id="PR00702">
    <property type="entry name" value="ACRIFLAVINRP"/>
</dbReference>
<feature type="transmembrane region" description="Helical" evidence="1">
    <location>
        <begin position="436"/>
        <end position="457"/>
    </location>
</feature>
<comment type="caution">
    <text evidence="2">The sequence shown here is derived from an EMBL/GenBank/DDBJ whole genome shotgun (WGS) entry which is preliminary data.</text>
</comment>
<organism evidence="2 3">
    <name type="scientific">Fodinibius salipaludis</name>
    <dbReference type="NCBI Taxonomy" id="2032627"/>
    <lineage>
        <taxon>Bacteria</taxon>
        <taxon>Pseudomonadati</taxon>
        <taxon>Balneolota</taxon>
        <taxon>Balneolia</taxon>
        <taxon>Balneolales</taxon>
        <taxon>Balneolaceae</taxon>
        <taxon>Fodinibius</taxon>
    </lineage>
</organism>
<feature type="transmembrane region" description="Helical" evidence="1">
    <location>
        <begin position="587"/>
        <end position="606"/>
    </location>
</feature>
<name>A0A2A2GDF0_9BACT</name>
<keyword evidence="1" id="KW-0812">Transmembrane</keyword>
<evidence type="ECO:0000313" key="3">
    <source>
        <dbReference type="Proteomes" id="UP000218831"/>
    </source>
</evidence>
<feature type="transmembrane region" description="Helical" evidence="1">
    <location>
        <begin position="1026"/>
        <end position="1057"/>
    </location>
</feature>
<dbReference type="GO" id="GO:0005886">
    <property type="term" value="C:plasma membrane"/>
    <property type="evidence" value="ECO:0007669"/>
    <property type="project" value="TreeGrafter"/>
</dbReference>
<dbReference type="OrthoDB" id="9798415at2"/>
<dbReference type="SUPFAM" id="SSF82866">
    <property type="entry name" value="Multidrug efflux transporter AcrB transmembrane domain"/>
    <property type="match status" value="2"/>
</dbReference>
<reference evidence="2 3" key="1">
    <citation type="submission" date="2017-08" db="EMBL/GenBank/DDBJ databases">
        <title>Aliifodinibius alkalisoli sp. nov., isolated from saline alkaline soil.</title>
        <authorList>
            <person name="Liu D."/>
            <person name="Zhang G."/>
        </authorList>
    </citation>
    <scope>NUCLEOTIDE SEQUENCE [LARGE SCALE GENOMIC DNA]</scope>
    <source>
        <strain evidence="2 3">WN023</strain>
    </source>
</reference>
<dbReference type="Gene3D" id="1.20.1640.10">
    <property type="entry name" value="Multidrug efflux transporter AcrB transmembrane domain"/>
    <property type="match status" value="2"/>
</dbReference>